<evidence type="ECO:0000256" key="4">
    <source>
        <dbReference type="ARBA" id="ARBA00023237"/>
    </source>
</evidence>
<dbReference type="Gene3D" id="2.40.170.20">
    <property type="entry name" value="TonB-dependent receptor, beta-barrel domain"/>
    <property type="match status" value="1"/>
</dbReference>
<keyword evidence="2" id="KW-0813">Transport</keyword>
<accession>A0A364Y5H5</accession>
<keyword evidence="3" id="KW-0472">Membrane</keyword>
<dbReference type="SUPFAM" id="SSF49464">
    <property type="entry name" value="Carboxypeptidase regulatory domain-like"/>
    <property type="match status" value="1"/>
</dbReference>
<dbReference type="InterPro" id="IPR008969">
    <property type="entry name" value="CarboxyPept-like_regulatory"/>
</dbReference>
<keyword evidence="8" id="KW-1185">Reference proteome</keyword>
<organism evidence="7 8">
    <name type="scientific">Pseudochryseolinea flava</name>
    <dbReference type="NCBI Taxonomy" id="2059302"/>
    <lineage>
        <taxon>Bacteria</taxon>
        <taxon>Pseudomonadati</taxon>
        <taxon>Bacteroidota</taxon>
        <taxon>Cytophagia</taxon>
        <taxon>Cytophagales</taxon>
        <taxon>Fulvivirgaceae</taxon>
        <taxon>Pseudochryseolinea</taxon>
    </lineage>
</organism>
<feature type="domain" description="Secretin/TonB short N-terminal" evidence="6">
    <location>
        <begin position="51"/>
        <end position="102"/>
    </location>
</feature>
<dbReference type="Pfam" id="PF13715">
    <property type="entry name" value="CarbopepD_reg_2"/>
    <property type="match status" value="1"/>
</dbReference>
<dbReference type="SMART" id="SM00965">
    <property type="entry name" value="STN"/>
    <property type="match status" value="1"/>
</dbReference>
<dbReference type="Gene3D" id="2.60.40.1120">
    <property type="entry name" value="Carboxypeptidase-like, regulatory domain"/>
    <property type="match status" value="1"/>
</dbReference>
<feature type="chain" id="PRO_5017065571" description="Secretin/TonB short N-terminal domain-containing protein" evidence="5">
    <location>
        <begin position="20"/>
        <end position="891"/>
    </location>
</feature>
<dbReference type="InterPro" id="IPR011662">
    <property type="entry name" value="Secretin/TonB_short_N"/>
</dbReference>
<name>A0A364Y5H5_9BACT</name>
<gene>
    <name evidence="7" type="ORF">DQQ10_06815</name>
</gene>
<protein>
    <recommendedName>
        <fullName evidence="6">Secretin/TonB short N-terminal domain-containing protein</fullName>
    </recommendedName>
</protein>
<dbReference type="InterPro" id="IPR036942">
    <property type="entry name" value="Beta-barrel_TonB_sf"/>
</dbReference>
<dbReference type="GO" id="GO:0009279">
    <property type="term" value="C:cell outer membrane"/>
    <property type="evidence" value="ECO:0007669"/>
    <property type="project" value="UniProtKB-SubCell"/>
</dbReference>
<evidence type="ECO:0000256" key="2">
    <source>
        <dbReference type="ARBA" id="ARBA00022448"/>
    </source>
</evidence>
<dbReference type="Pfam" id="PF07660">
    <property type="entry name" value="STN"/>
    <property type="match status" value="1"/>
</dbReference>
<evidence type="ECO:0000256" key="3">
    <source>
        <dbReference type="ARBA" id="ARBA00023136"/>
    </source>
</evidence>
<dbReference type="Gene3D" id="2.170.130.10">
    <property type="entry name" value="TonB-dependent receptor, plug domain"/>
    <property type="match status" value="1"/>
</dbReference>
<dbReference type="Gene3D" id="3.55.50.30">
    <property type="match status" value="1"/>
</dbReference>
<dbReference type="InterPro" id="IPR012910">
    <property type="entry name" value="Plug_dom"/>
</dbReference>
<comment type="caution">
    <text evidence="7">The sequence shown here is derived from an EMBL/GenBank/DDBJ whole genome shotgun (WGS) entry which is preliminary data.</text>
</comment>
<evidence type="ECO:0000256" key="5">
    <source>
        <dbReference type="SAM" id="SignalP"/>
    </source>
</evidence>
<dbReference type="Pfam" id="PF07715">
    <property type="entry name" value="Plug"/>
    <property type="match status" value="1"/>
</dbReference>
<dbReference type="AlphaFoldDB" id="A0A364Y5H5"/>
<dbReference type="Proteomes" id="UP000251889">
    <property type="component" value="Unassembled WGS sequence"/>
</dbReference>
<keyword evidence="5" id="KW-0732">Signal</keyword>
<dbReference type="InterPro" id="IPR037066">
    <property type="entry name" value="Plug_dom_sf"/>
</dbReference>
<feature type="signal peptide" evidence="5">
    <location>
        <begin position="1"/>
        <end position="19"/>
    </location>
</feature>
<dbReference type="SUPFAM" id="SSF56935">
    <property type="entry name" value="Porins"/>
    <property type="match status" value="1"/>
</dbReference>
<comment type="subcellular location">
    <subcellularLocation>
        <location evidence="1">Cell outer membrane</location>
    </subcellularLocation>
</comment>
<dbReference type="EMBL" id="QMFY01000002">
    <property type="protein sequence ID" value="RAW02248.1"/>
    <property type="molecule type" value="Genomic_DNA"/>
</dbReference>
<keyword evidence="4" id="KW-0998">Cell outer membrane</keyword>
<reference evidence="7 8" key="1">
    <citation type="submission" date="2018-06" db="EMBL/GenBank/DDBJ databases">
        <title>Chryseolinea flavus sp. nov., a member of the phylum Bacteroidetes isolated from soil.</title>
        <authorList>
            <person name="Li Y."/>
            <person name="Wang J."/>
        </authorList>
    </citation>
    <scope>NUCLEOTIDE SEQUENCE [LARGE SCALE GENOMIC DNA]</scope>
    <source>
        <strain evidence="7 8">SDU1-6</strain>
    </source>
</reference>
<evidence type="ECO:0000256" key="1">
    <source>
        <dbReference type="ARBA" id="ARBA00004442"/>
    </source>
</evidence>
<evidence type="ECO:0000259" key="6">
    <source>
        <dbReference type="SMART" id="SM00965"/>
    </source>
</evidence>
<proteinExistence type="predicted"/>
<evidence type="ECO:0000313" key="7">
    <source>
        <dbReference type="EMBL" id="RAW02248.1"/>
    </source>
</evidence>
<evidence type="ECO:0000313" key="8">
    <source>
        <dbReference type="Proteomes" id="UP000251889"/>
    </source>
</evidence>
<sequence>MIRRLSILILACASLTLNAQNNGADEIRIDLSFTKRSLAQVLKTLQEQYGVNIAYDHALVQNVVVALQVKNLTISQCLEQILANTPLTYEKVGKNYIIIQRPVTIANAAEVNTPITISGKIVDESTDETLPQATLSIAGTHISVSTNNDGHFTIFDVPSDTCTIHVRYLGYLSKAIRIKDLRASDHHRIGMKSDATILNEVVVFDEYNQAVRVENQPGSLVFNPKSLRSLTALGEQDISRTLQLLPGITATDESSSGMTIRGSHPSYNLTLLDGMTIYQQDHFFGAFSIINADVIKDVHLYKGMFDAKFGGRASGVIDITTKNGNAMRPSFNAKVNLINAKFTAEVPLSKKWSWFIGGRRSYTDMIKSKLFKDLFDIAYETNDQIELIPFRIKNDIKPNFYFFDINSKLTYRPSSRDVISFTLYNSRDRMYFSDSTARTDLLGTYPISRSETVRWGNNGMSLRWSRQWNERHYTTIRFSGSNFFRRHRYQQSISFENTESTFASNISNRVEDLSYAFDNELSLSDKLSVDWGVQGSRQRTGAPGGYELVTTGDFPDYEKEDYEFDSDKSWLNSLYGAVTLPVLKKIKTYLGARLALYHNSTTIAYIEPRANVQYALTNALTLKAGYTNSHQFITQNFYPSEMGTISGANENLWTLSKLNDPGNPVISSNHFTTGATLRKQHFTYDIEAFYKACDGVIIDEDRNSGTTTAYGVDVTIQKVSGMHRGWLAYTLSQSTQQHPFILNGQTKPSWQDQRHEVKIVNMLTLGNWNFSSALIYGSGKPYPKYLVNYTRDVNNVITDYALQWDHSNKSRLPSYFRIDFAATYTFQFNHTQALEIGLSIHNVTDHSNIKTRAIDRNALDEALYTFNEAPASYNDVALLGFSPSISMSYSF</sequence>